<dbReference type="Gene3D" id="1.20.910.10">
    <property type="entry name" value="Heme oxygenase-like"/>
    <property type="match status" value="1"/>
</dbReference>
<organism evidence="1 2">
    <name type="scientific">Pseudomonas karstica</name>
    <dbReference type="NCBI Taxonomy" id="1055468"/>
    <lineage>
        <taxon>Bacteria</taxon>
        <taxon>Pseudomonadati</taxon>
        <taxon>Pseudomonadota</taxon>
        <taxon>Gammaproteobacteria</taxon>
        <taxon>Pseudomonadales</taxon>
        <taxon>Pseudomonadaceae</taxon>
        <taxon>Pseudomonas</taxon>
    </lineage>
</organism>
<dbReference type="OrthoDB" id="9791270at2"/>
<dbReference type="EMBL" id="WLYI01000055">
    <property type="protein sequence ID" value="MTD22392.1"/>
    <property type="molecule type" value="Genomic_DNA"/>
</dbReference>
<comment type="caution">
    <text evidence="1">The sequence shown here is derived from an EMBL/GenBank/DDBJ whole genome shotgun (WGS) entry which is preliminary data.</text>
</comment>
<protein>
    <submittedName>
        <fullName evidence="1">DUF3050 domain-containing protein</fullName>
    </submittedName>
</protein>
<sequence>MFQNPLLLKQKTLQLHNHPIFLEINSLPGLQYFMQNHVFAVWDFMTLAKRLQQDLTCVRLPWLPPVDSQAARLINEIVLGEESDVHLSTGHCSHFELYLEAMGEVGADITAIEAFITLQREGASTETALQQINIHPGVAHFVRSTVHTALNAPTHCVAAALLHGRESVIPAMFKRILDGCDIAHRQAPTLCYYLKRHIELDAQDHGPAAEQLLQRLTHADPHREQQAYRASLCAVESRIALWDGLLQNRHAKEQGASL</sequence>
<evidence type="ECO:0000313" key="2">
    <source>
        <dbReference type="Proteomes" id="UP000431485"/>
    </source>
</evidence>
<name>A0A7X2V1J5_9PSED</name>
<dbReference type="InterPro" id="IPR024423">
    <property type="entry name" value="DUF3050"/>
</dbReference>
<dbReference type="RefSeq" id="WP_154745951.1">
    <property type="nucleotide sequence ID" value="NZ_JBHSTG010000010.1"/>
</dbReference>
<dbReference type="InterPro" id="IPR016084">
    <property type="entry name" value="Haem_Oase-like_multi-hlx"/>
</dbReference>
<evidence type="ECO:0000313" key="1">
    <source>
        <dbReference type="EMBL" id="MTD22392.1"/>
    </source>
</evidence>
<reference evidence="1 2" key="1">
    <citation type="submission" date="2019-11" db="EMBL/GenBank/DDBJ databases">
        <title>Pseudmonas karstica sp. nov. and Pseudomonas spelaei sp. nov. from caves.</title>
        <authorList>
            <person name="Zeman M."/>
        </authorList>
    </citation>
    <scope>NUCLEOTIDE SEQUENCE [LARGE SCALE GENOMIC DNA]</scope>
    <source>
        <strain evidence="1 2">CCM 7891</strain>
    </source>
</reference>
<proteinExistence type="predicted"/>
<dbReference type="SUPFAM" id="SSF48613">
    <property type="entry name" value="Heme oxygenase-like"/>
    <property type="match status" value="1"/>
</dbReference>
<gene>
    <name evidence="1" type="ORF">GIR22_25005</name>
</gene>
<keyword evidence="2" id="KW-1185">Reference proteome</keyword>
<dbReference type="Pfam" id="PF11251">
    <property type="entry name" value="DUF3050"/>
    <property type="match status" value="1"/>
</dbReference>
<dbReference type="AlphaFoldDB" id="A0A7X2V1J5"/>
<accession>A0A7X2V1J5</accession>
<dbReference type="Proteomes" id="UP000431485">
    <property type="component" value="Unassembled WGS sequence"/>
</dbReference>